<feature type="compositionally biased region" description="Low complexity" evidence="1">
    <location>
        <begin position="24"/>
        <end position="33"/>
    </location>
</feature>
<dbReference type="AlphaFoldDB" id="A0A2N9J5P9"/>
<reference evidence="2" key="1">
    <citation type="submission" date="2018-02" db="EMBL/GenBank/DDBJ databases">
        <authorList>
            <person name="Cohen D.B."/>
            <person name="Kent A.D."/>
        </authorList>
    </citation>
    <scope>NUCLEOTIDE SEQUENCE</scope>
</reference>
<dbReference type="PANTHER" id="PTHR31923:SF3">
    <property type="entry name" value="BSD DOMAIN-CONTAINING PROTEIN"/>
    <property type="match status" value="1"/>
</dbReference>
<evidence type="ECO:0000256" key="1">
    <source>
        <dbReference type="SAM" id="MobiDB-lite"/>
    </source>
</evidence>
<dbReference type="EMBL" id="OIVN01006408">
    <property type="protein sequence ID" value="SPD32532.1"/>
    <property type="molecule type" value="Genomic_DNA"/>
</dbReference>
<protein>
    <submittedName>
        <fullName evidence="2">Uncharacterized protein</fullName>
    </submittedName>
</protein>
<sequence length="125" mass="14789">MDLSSWFRRTTKKSTKIPNPPKPQGQQEQEQEEQLLGVTEQLIDFVKSFTFDTFKNFHLQDNEDETPTTSGNVRNDLSEWQERHATLVLSQIKIWVSGNFFFRGDLVVSWEMQFRVLKSCDFKRL</sequence>
<organism evidence="2">
    <name type="scientific">Fagus sylvatica</name>
    <name type="common">Beechnut</name>
    <dbReference type="NCBI Taxonomy" id="28930"/>
    <lineage>
        <taxon>Eukaryota</taxon>
        <taxon>Viridiplantae</taxon>
        <taxon>Streptophyta</taxon>
        <taxon>Embryophyta</taxon>
        <taxon>Tracheophyta</taxon>
        <taxon>Spermatophyta</taxon>
        <taxon>Magnoliopsida</taxon>
        <taxon>eudicotyledons</taxon>
        <taxon>Gunneridae</taxon>
        <taxon>Pentapetalae</taxon>
        <taxon>rosids</taxon>
        <taxon>fabids</taxon>
        <taxon>Fagales</taxon>
        <taxon>Fagaceae</taxon>
        <taxon>Fagus</taxon>
    </lineage>
</organism>
<gene>
    <name evidence="2" type="ORF">FSB_LOCUS60414</name>
</gene>
<name>A0A2N9J5P9_FAGSY</name>
<accession>A0A2N9J5P9</accession>
<feature type="region of interest" description="Disordered" evidence="1">
    <location>
        <begin position="1"/>
        <end position="33"/>
    </location>
</feature>
<evidence type="ECO:0000313" key="2">
    <source>
        <dbReference type="EMBL" id="SPD32532.1"/>
    </source>
</evidence>
<proteinExistence type="predicted"/>
<dbReference type="PANTHER" id="PTHR31923">
    <property type="entry name" value="BSD DOMAIN-CONTAINING PROTEIN"/>
    <property type="match status" value="1"/>
</dbReference>